<organism evidence="2">
    <name type="scientific">Candidatus Actinomarina minuta</name>
    <dbReference type="NCBI Taxonomy" id="1389454"/>
    <lineage>
        <taxon>Bacteria</taxon>
        <taxon>Bacillati</taxon>
        <taxon>Actinomycetota</taxon>
        <taxon>Actinomycetes</taxon>
        <taxon>Candidatus Actinomarinidae</taxon>
        <taxon>Candidatus Actinomarinales</taxon>
        <taxon>Candidatus Actinomarineae</taxon>
        <taxon>Candidatus Actinomarinaceae</taxon>
        <taxon>Candidatus Actinomarina</taxon>
    </lineage>
</organism>
<reference evidence="2" key="1">
    <citation type="journal article" date="2013" name="Sci. Rep.">
        <title>Metagenomics uncovers a new group of low GC and ultra-small marine Actinobacteria.</title>
        <authorList>
            <person name="Ghai R."/>
            <person name="Mizuno C.M."/>
            <person name="Picazo A."/>
            <person name="Camacho A."/>
            <person name="Rodriguez-Valera F."/>
        </authorList>
    </citation>
    <scope>NUCLEOTIDE SEQUENCE</scope>
</reference>
<dbReference type="InterPro" id="IPR036779">
    <property type="entry name" value="LysM_dom_sf"/>
</dbReference>
<evidence type="ECO:0000259" key="1">
    <source>
        <dbReference type="PROSITE" id="PS51782"/>
    </source>
</evidence>
<feature type="domain" description="LysM" evidence="1">
    <location>
        <begin position="36"/>
        <end position="84"/>
    </location>
</feature>
<accession>S5DIQ6</accession>
<sequence>MKEKIITLLFLIIFSLFTTPIIKPISSTNIDFYDNSTYRVTKGDSLWGIGMKFGKTNIEEFLFETKKVNNLENSVIFEDQILIIP</sequence>
<protein>
    <submittedName>
        <fullName evidence="2">MedDCM-OCT-S23-C8-cds8</fullName>
    </submittedName>
</protein>
<dbReference type="SUPFAM" id="SSF54106">
    <property type="entry name" value="LysM domain"/>
    <property type="match status" value="1"/>
</dbReference>
<dbReference type="PROSITE" id="PS51782">
    <property type="entry name" value="LYSM"/>
    <property type="match status" value="1"/>
</dbReference>
<dbReference type="Pfam" id="PF01476">
    <property type="entry name" value="LysM"/>
    <property type="match status" value="1"/>
</dbReference>
<dbReference type="CDD" id="cd00118">
    <property type="entry name" value="LysM"/>
    <property type="match status" value="1"/>
</dbReference>
<proteinExistence type="predicted"/>
<evidence type="ECO:0000313" key="2">
    <source>
        <dbReference type="EMBL" id="AGQ18661.1"/>
    </source>
</evidence>
<dbReference type="SMART" id="SM00257">
    <property type="entry name" value="LysM"/>
    <property type="match status" value="1"/>
</dbReference>
<name>S5DIQ6_9ACTN</name>
<dbReference type="InterPro" id="IPR018392">
    <property type="entry name" value="LysM"/>
</dbReference>
<dbReference type="AlphaFoldDB" id="S5DIQ6"/>
<dbReference type="Gene3D" id="3.10.350.10">
    <property type="entry name" value="LysM domain"/>
    <property type="match status" value="1"/>
</dbReference>
<dbReference type="EMBL" id="KC811108">
    <property type="protein sequence ID" value="AGQ18661.1"/>
    <property type="molecule type" value="Genomic_DNA"/>
</dbReference>